<dbReference type="InterPro" id="IPR017452">
    <property type="entry name" value="GPCR_Rhodpsn_7TM"/>
</dbReference>
<dbReference type="SUPFAM" id="SSF81321">
    <property type="entry name" value="Family A G protein-coupled receptor-like"/>
    <property type="match status" value="1"/>
</dbReference>
<feature type="transmembrane region" description="Helical" evidence="8">
    <location>
        <begin position="241"/>
        <end position="262"/>
    </location>
</feature>
<evidence type="ECO:0000256" key="4">
    <source>
        <dbReference type="ARBA" id="ARBA00023040"/>
    </source>
</evidence>
<evidence type="ECO:0000259" key="9">
    <source>
        <dbReference type="PROSITE" id="PS50262"/>
    </source>
</evidence>
<feature type="domain" description="G-protein coupled receptors family 1 profile" evidence="9">
    <location>
        <begin position="45"/>
        <end position="294"/>
    </location>
</feature>
<evidence type="ECO:0000256" key="8">
    <source>
        <dbReference type="SAM" id="Phobius"/>
    </source>
</evidence>
<dbReference type="PRINTS" id="PR00237">
    <property type="entry name" value="GPCRRHODOPSN"/>
</dbReference>
<sequence length="320" mass="36616">CADMYENITKRIGIIQNNTFYFKRNVDPTLQVAVFSAIGVISFVTNLIIIFIIYTHRIIRTRSNSLLINLAISDILVVVIGVPIQSTNLLSKNGPVTVGAVCQLHGALVLLTFLVSNFNLVLIAAYRYLLIVKPKVHDFLFSKVNLLFIILITYLTVGVIVLPALLNWGNINYNPFRAHCMVVWEYSISYLLFLQFFAFNIPLGIIGFCYYKIITCTINSRKRLHNTVDNKVKFQEQRLTCMLLVVVGCFFTCFMPYAILLYYEGAFKKRASEIFSFCAMVFAYFNSTLDFFIYSIMNAKFRRALKIRIVSIMPVPINDS</sequence>
<feature type="transmembrane region" description="Helical" evidence="8">
    <location>
        <begin position="66"/>
        <end position="84"/>
    </location>
</feature>
<dbReference type="PROSITE" id="PS50262">
    <property type="entry name" value="G_PROTEIN_RECEP_F1_2"/>
    <property type="match status" value="1"/>
</dbReference>
<dbReference type="Gene3D" id="1.20.1070.10">
    <property type="entry name" value="Rhodopsin 7-helix transmembrane proteins"/>
    <property type="match status" value="1"/>
</dbReference>
<dbReference type="CDD" id="cd00637">
    <property type="entry name" value="7tm_classA_rhodopsin-like"/>
    <property type="match status" value="1"/>
</dbReference>
<evidence type="ECO:0000256" key="2">
    <source>
        <dbReference type="ARBA" id="ARBA00022692"/>
    </source>
</evidence>
<evidence type="ECO:0000256" key="7">
    <source>
        <dbReference type="ARBA" id="ARBA00023224"/>
    </source>
</evidence>
<comment type="subcellular location">
    <subcellularLocation>
        <location evidence="1">Membrane</location>
        <topology evidence="1">Multi-pass membrane protein</topology>
    </subcellularLocation>
</comment>
<reference evidence="10" key="1">
    <citation type="journal article" date="2013" name="Genome Biol. Evol.">
        <title>Punctuated emergences of genetic and phenotypic innovations in eumetazoan, bilaterian, euteleostome, and hominidae ancestors.</title>
        <authorList>
            <person name="Wenger Y."/>
            <person name="Galliot B."/>
        </authorList>
    </citation>
    <scope>NUCLEOTIDE SEQUENCE</scope>
    <source>
        <tissue evidence="10">Whole animals</tissue>
    </source>
</reference>
<feature type="non-terminal residue" evidence="10">
    <location>
        <position position="1"/>
    </location>
</feature>
<dbReference type="GO" id="GO:0016020">
    <property type="term" value="C:membrane"/>
    <property type="evidence" value="ECO:0007669"/>
    <property type="project" value="UniProtKB-SubCell"/>
</dbReference>
<dbReference type="OrthoDB" id="6021576at2759"/>
<organism evidence="10">
    <name type="scientific">Hydra vulgaris</name>
    <name type="common">Hydra</name>
    <name type="synonym">Hydra attenuata</name>
    <dbReference type="NCBI Taxonomy" id="6087"/>
    <lineage>
        <taxon>Eukaryota</taxon>
        <taxon>Metazoa</taxon>
        <taxon>Cnidaria</taxon>
        <taxon>Hydrozoa</taxon>
        <taxon>Hydroidolina</taxon>
        <taxon>Anthoathecata</taxon>
        <taxon>Aplanulata</taxon>
        <taxon>Hydridae</taxon>
        <taxon>Hydra</taxon>
    </lineage>
</organism>
<feature type="transmembrane region" description="Helical" evidence="8">
    <location>
        <begin position="146"/>
        <end position="168"/>
    </location>
</feature>
<keyword evidence="6 10" id="KW-0675">Receptor</keyword>
<accession>T2MFM7</accession>
<keyword evidence="4" id="KW-0297">G-protein coupled receptor</keyword>
<dbReference type="Pfam" id="PF00001">
    <property type="entry name" value="7tm_1"/>
    <property type="match status" value="1"/>
</dbReference>
<dbReference type="EMBL" id="HAAD01004679">
    <property type="protein sequence ID" value="CDG70911.1"/>
    <property type="molecule type" value="mRNA"/>
</dbReference>
<dbReference type="GO" id="GO:0004930">
    <property type="term" value="F:G protein-coupled receptor activity"/>
    <property type="evidence" value="ECO:0007669"/>
    <property type="project" value="UniProtKB-KW"/>
</dbReference>
<gene>
    <name evidence="10" type="primary">MTNR1A</name>
</gene>
<evidence type="ECO:0000256" key="6">
    <source>
        <dbReference type="ARBA" id="ARBA00023170"/>
    </source>
</evidence>
<dbReference type="InterPro" id="IPR000276">
    <property type="entry name" value="GPCR_Rhodpsn"/>
</dbReference>
<keyword evidence="3 8" id="KW-1133">Transmembrane helix</keyword>
<feature type="transmembrane region" description="Helical" evidence="8">
    <location>
        <begin position="104"/>
        <end position="126"/>
    </location>
</feature>
<dbReference type="OMA" id="ADMYENI"/>
<dbReference type="InterPro" id="IPR050125">
    <property type="entry name" value="GPCR_opsins"/>
</dbReference>
<dbReference type="PANTHER" id="PTHR24240">
    <property type="entry name" value="OPSIN"/>
    <property type="match status" value="1"/>
</dbReference>
<keyword evidence="2 8" id="KW-0812">Transmembrane</keyword>
<evidence type="ECO:0000256" key="5">
    <source>
        <dbReference type="ARBA" id="ARBA00023136"/>
    </source>
</evidence>
<evidence type="ECO:0000313" key="10">
    <source>
        <dbReference type="EMBL" id="CDG70911.1"/>
    </source>
</evidence>
<feature type="transmembrane region" description="Helical" evidence="8">
    <location>
        <begin position="32"/>
        <end position="54"/>
    </location>
</feature>
<keyword evidence="5 8" id="KW-0472">Membrane</keyword>
<evidence type="ECO:0000256" key="1">
    <source>
        <dbReference type="ARBA" id="ARBA00004141"/>
    </source>
</evidence>
<feature type="transmembrane region" description="Helical" evidence="8">
    <location>
        <begin position="188"/>
        <end position="213"/>
    </location>
</feature>
<dbReference type="AlphaFoldDB" id="T2MFM7"/>
<dbReference type="KEGG" id="hmg:100202075"/>
<proteinExistence type="evidence at transcript level"/>
<dbReference type="GeneID" id="100202075"/>
<keyword evidence="7" id="KW-0807">Transducer</keyword>
<feature type="transmembrane region" description="Helical" evidence="8">
    <location>
        <begin position="274"/>
        <end position="297"/>
    </location>
</feature>
<evidence type="ECO:0000256" key="3">
    <source>
        <dbReference type="ARBA" id="ARBA00022989"/>
    </source>
</evidence>
<protein>
    <submittedName>
        <fullName evidence="10">Melatonin receptor type 1A</fullName>
    </submittedName>
</protein>
<name>T2MFM7_HYDVU</name>